<proteinExistence type="predicted"/>
<sequence length="98" mass="10991">NVVSHADKGKEVVVADKGLKRLRKGTKGPKSLATKAPPAWRFGAKVVKEHGLKWFSAQNEAKYAPKTWIEGYLALEFPTIHDTIRKLGLGYMFSEHEE</sequence>
<name>A0ABS8VJT0_DATST</name>
<dbReference type="Proteomes" id="UP000823775">
    <property type="component" value="Unassembled WGS sequence"/>
</dbReference>
<accession>A0ABS8VJT0</accession>
<gene>
    <name evidence="1" type="ORF">HAX54_037526</name>
</gene>
<comment type="caution">
    <text evidence="1">The sequence shown here is derived from an EMBL/GenBank/DDBJ whole genome shotgun (WGS) entry which is preliminary data.</text>
</comment>
<organism evidence="1 2">
    <name type="scientific">Datura stramonium</name>
    <name type="common">Jimsonweed</name>
    <name type="synonym">Common thornapple</name>
    <dbReference type="NCBI Taxonomy" id="4076"/>
    <lineage>
        <taxon>Eukaryota</taxon>
        <taxon>Viridiplantae</taxon>
        <taxon>Streptophyta</taxon>
        <taxon>Embryophyta</taxon>
        <taxon>Tracheophyta</taxon>
        <taxon>Spermatophyta</taxon>
        <taxon>Magnoliopsida</taxon>
        <taxon>eudicotyledons</taxon>
        <taxon>Gunneridae</taxon>
        <taxon>Pentapetalae</taxon>
        <taxon>asterids</taxon>
        <taxon>lamiids</taxon>
        <taxon>Solanales</taxon>
        <taxon>Solanaceae</taxon>
        <taxon>Solanoideae</taxon>
        <taxon>Datureae</taxon>
        <taxon>Datura</taxon>
    </lineage>
</organism>
<protein>
    <submittedName>
        <fullName evidence="1">Uncharacterized protein</fullName>
    </submittedName>
</protein>
<feature type="non-terminal residue" evidence="1">
    <location>
        <position position="1"/>
    </location>
</feature>
<keyword evidence="2" id="KW-1185">Reference proteome</keyword>
<reference evidence="1 2" key="1">
    <citation type="journal article" date="2021" name="BMC Genomics">
        <title>Datura genome reveals duplications of psychoactive alkaloid biosynthetic genes and high mutation rate following tissue culture.</title>
        <authorList>
            <person name="Rajewski A."/>
            <person name="Carter-House D."/>
            <person name="Stajich J."/>
            <person name="Litt A."/>
        </authorList>
    </citation>
    <scope>NUCLEOTIDE SEQUENCE [LARGE SCALE GENOMIC DNA]</scope>
    <source>
        <strain evidence="1">AR-01</strain>
    </source>
</reference>
<evidence type="ECO:0000313" key="2">
    <source>
        <dbReference type="Proteomes" id="UP000823775"/>
    </source>
</evidence>
<dbReference type="EMBL" id="JACEIK010005033">
    <property type="protein sequence ID" value="MCE0480559.1"/>
    <property type="molecule type" value="Genomic_DNA"/>
</dbReference>
<evidence type="ECO:0000313" key="1">
    <source>
        <dbReference type="EMBL" id="MCE0480559.1"/>
    </source>
</evidence>